<dbReference type="AlphaFoldDB" id="A0A6A5X1G1"/>
<feature type="compositionally biased region" description="Basic and acidic residues" evidence="2">
    <location>
        <begin position="1"/>
        <end position="12"/>
    </location>
</feature>
<proteinExistence type="predicted"/>
<organism evidence="3 4">
    <name type="scientific">Amniculicola lignicola CBS 123094</name>
    <dbReference type="NCBI Taxonomy" id="1392246"/>
    <lineage>
        <taxon>Eukaryota</taxon>
        <taxon>Fungi</taxon>
        <taxon>Dikarya</taxon>
        <taxon>Ascomycota</taxon>
        <taxon>Pezizomycotina</taxon>
        <taxon>Dothideomycetes</taxon>
        <taxon>Pleosporomycetidae</taxon>
        <taxon>Pleosporales</taxon>
        <taxon>Amniculicolaceae</taxon>
        <taxon>Amniculicola</taxon>
    </lineage>
</organism>
<evidence type="ECO:0000256" key="2">
    <source>
        <dbReference type="SAM" id="MobiDB-lite"/>
    </source>
</evidence>
<accession>A0A6A5X1G1</accession>
<evidence type="ECO:0000313" key="4">
    <source>
        <dbReference type="Proteomes" id="UP000799779"/>
    </source>
</evidence>
<feature type="coiled-coil region" evidence="1">
    <location>
        <begin position="412"/>
        <end position="446"/>
    </location>
</feature>
<sequence>MSRSRPDHREVSTQDGVNKKSRKSVFARVKNGGRACLDAIKGRHRQAAAPQDASAPPPDRAQNADLSASPPHATSPTAARGAHPQPSSGDDRITATQSVGAQTLHKGIGAVVSIGCQAEAEDRRNSDAQDTIDRQDTLTKQLQSTIEDLQSRLSAEEVTNACLKIRKRKNEEGLALLICLLKANLEAKAAAHEATTQANTDLQKECDALQKEIETLQQEVEGSNELANKLKELRGEFKALNQHADRMGKDKCTMEEELEIAKVRLAKLQAEMEYHRTQHDQRDRLRNEQEAQIIELSDRNAEMAFKLVAADHRMVNIHESLDEYRSLVKKNESVFEEQKAFFRVNPEKRTWFQNRHSILAKHSKKVRELEQETMEKNEEIGELHREKSEIIERYKQLTVQSAKTQEIGANEKTALGAKVARYAAEAEALRKERDDTTAENASLRMALSCNLNLQNTNEDLAWEISKTALKVQTKKVVELRKERTHLVFEIEREKQEKSEALILIEQWTEERKNMRVKTEDLKTLTLELATRLCKPENYDGPADLAVDTKLLNNLPQIVDDLRNELINTQDENERLAHALALKDPNVNLHAELGHVKFEHELQLDEVKEEFQIKYDNVMTDLTNALVEIHNLRHTNHITHETFKRELGALFELIPHCGPIEELDRLDVCVAIFYQLCEKNQELTGLHQYIAGLWHEFDMYRAGVEARRNSSASSGSGYPITDRLDSGSSASTANSSTNTWDREEEMMDCS</sequence>
<reference evidence="3" key="1">
    <citation type="journal article" date="2020" name="Stud. Mycol.">
        <title>101 Dothideomycetes genomes: a test case for predicting lifestyles and emergence of pathogens.</title>
        <authorList>
            <person name="Haridas S."/>
            <person name="Albert R."/>
            <person name="Binder M."/>
            <person name="Bloem J."/>
            <person name="Labutti K."/>
            <person name="Salamov A."/>
            <person name="Andreopoulos B."/>
            <person name="Baker S."/>
            <person name="Barry K."/>
            <person name="Bills G."/>
            <person name="Bluhm B."/>
            <person name="Cannon C."/>
            <person name="Castanera R."/>
            <person name="Culley D."/>
            <person name="Daum C."/>
            <person name="Ezra D."/>
            <person name="Gonzalez J."/>
            <person name="Henrissat B."/>
            <person name="Kuo A."/>
            <person name="Liang C."/>
            <person name="Lipzen A."/>
            <person name="Lutzoni F."/>
            <person name="Magnuson J."/>
            <person name="Mondo S."/>
            <person name="Nolan M."/>
            <person name="Ohm R."/>
            <person name="Pangilinan J."/>
            <person name="Park H.-J."/>
            <person name="Ramirez L."/>
            <person name="Alfaro M."/>
            <person name="Sun H."/>
            <person name="Tritt A."/>
            <person name="Yoshinaga Y."/>
            <person name="Zwiers L.-H."/>
            <person name="Turgeon B."/>
            <person name="Goodwin S."/>
            <person name="Spatafora J."/>
            <person name="Crous P."/>
            <person name="Grigoriev I."/>
        </authorList>
    </citation>
    <scope>NUCLEOTIDE SEQUENCE</scope>
    <source>
        <strain evidence="3">CBS 123094</strain>
    </source>
</reference>
<dbReference type="EMBL" id="ML977563">
    <property type="protein sequence ID" value="KAF2005505.1"/>
    <property type="molecule type" value="Genomic_DNA"/>
</dbReference>
<evidence type="ECO:0000256" key="1">
    <source>
        <dbReference type="SAM" id="Coils"/>
    </source>
</evidence>
<feature type="region of interest" description="Disordered" evidence="2">
    <location>
        <begin position="708"/>
        <end position="749"/>
    </location>
</feature>
<feature type="coiled-coil region" evidence="1">
    <location>
        <begin position="192"/>
        <end position="278"/>
    </location>
</feature>
<name>A0A6A5X1G1_9PLEO</name>
<evidence type="ECO:0000313" key="3">
    <source>
        <dbReference type="EMBL" id="KAF2005505.1"/>
    </source>
</evidence>
<feature type="region of interest" description="Disordered" evidence="2">
    <location>
        <begin position="1"/>
        <end position="94"/>
    </location>
</feature>
<feature type="compositionally biased region" description="Low complexity" evidence="2">
    <location>
        <begin position="727"/>
        <end position="738"/>
    </location>
</feature>
<feature type="compositionally biased region" description="Low complexity" evidence="2">
    <location>
        <begin position="67"/>
        <end position="79"/>
    </location>
</feature>
<keyword evidence="4" id="KW-1185">Reference proteome</keyword>
<feature type="coiled-coil region" evidence="1">
    <location>
        <begin position="490"/>
        <end position="524"/>
    </location>
</feature>
<feature type="coiled-coil region" evidence="1">
    <location>
        <begin position="359"/>
        <end position="386"/>
    </location>
</feature>
<keyword evidence="1" id="KW-0175">Coiled coil</keyword>
<protein>
    <submittedName>
        <fullName evidence="3">Uncharacterized protein</fullName>
    </submittedName>
</protein>
<gene>
    <name evidence="3" type="ORF">P154DRAFT_571231</name>
</gene>
<dbReference type="Proteomes" id="UP000799779">
    <property type="component" value="Unassembled WGS sequence"/>
</dbReference>